<dbReference type="Proteomes" id="UP000317214">
    <property type="component" value="Chromosome"/>
</dbReference>
<protein>
    <recommendedName>
        <fullName evidence="3">Glycosyl transferase</fullName>
    </recommendedName>
</protein>
<evidence type="ECO:0000313" key="2">
    <source>
        <dbReference type="Proteomes" id="UP000317214"/>
    </source>
</evidence>
<dbReference type="EMBL" id="CP032485">
    <property type="protein sequence ID" value="QDH24046.1"/>
    <property type="molecule type" value="Genomic_DNA"/>
</dbReference>
<dbReference type="OrthoDB" id="561165at2"/>
<sequence length="256" mass="28359">MSHRPHIFIATPCFGGTVTQTYMQSLFECMAQAAHHNISFTLSTLGNDALITRARSTLLQHFLSCEDATHLLFVDSDIGFTLKDIETLLAADKDMIGGAYPLKSHYWDDNTDRFIQAGEHPHTASLRYVGDCAALYDTSQPTHLVQVSYVGTGFMLIKRAALLQMTQAYPETEYTRIDAQQSGHFEAAKSHTFALFDCLICPATKTYLSEDFAFCKRWKDIGGSIWLHRSLSLSHVGPATFQGAPAARTMALKGTP</sequence>
<evidence type="ECO:0000313" key="1">
    <source>
        <dbReference type="EMBL" id="QDH24046.1"/>
    </source>
</evidence>
<dbReference type="InterPro" id="IPR029044">
    <property type="entry name" value="Nucleotide-diphossugar_trans"/>
</dbReference>
<gene>
    <name evidence="1" type="ORF">D5366_00845</name>
</gene>
<dbReference type="Gene3D" id="3.90.550.40">
    <property type="match status" value="1"/>
</dbReference>
<accession>A0A4Y6V648</accession>
<dbReference type="AlphaFoldDB" id="A0A4Y6V648"/>
<dbReference type="SUPFAM" id="SSF53448">
    <property type="entry name" value="Nucleotide-diphospho-sugar transferases"/>
    <property type="match status" value="1"/>
</dbReference>
<proteinExistence type="predicted"/>
<evidence type="ECO:0008006" key="3">
    <source>
        <dbReference type="Google" id="ProtNLM"/>
    </source>
</evidence>
<organism evidence="1 2">
    <name type="scientific">Neokomagataea tanensis</name>
    <dbReference type="NCBI Taxonomy" id="661191"/>
    <lineage>
        <taxon>Bacteria</taxon>
        <taxon>Pseudomonadati</taxon>
        <taxon>Pseudomonadota</taxon>
        <taxon>Alphaproteobacteria</taxon>
        <taxon>Acetobacterales</taxon>
        <taxon>Acetobacteraceae</taxon>
        <taxon>Neokomagataea</taxon>
    </lineage>
</organism>
<dbReference type="RefSeq" id="WP_141491883.1">
    <property type="nucleotide sequence ID" value="NZ_CP032485.1"/>
</dbReference>
<keyword evidence="2" id="KW-1185">Reference proteome</keyword>
<reference evidence="1 2" key="1">
    <citation type="submission" date="2018-09" db="EMBL/GenBank/DDBJ databases">
        <title>The complete genome sequence of Neokomagataea tanensis NBRC 106556(T).</title>
        <authorList>
            <person name="Chua K.-O."/>
            <person name="See-Too W.-S."/>
            <person name="Hong K.-W."/>
            <person name="Yin W.-F."/>
            <person name="Chan K.-G."/>
        </authorList>
    </citation>
    <scope>NUCLEOTIDE SEQUENCE [LARGE SCALE GENOMIC DNA]</scope>
    <source>
        <strain evidence="2">AH13 \ NBRC 106556</strain>
    </source>
</reference>
<name>A0A4Y6V648_9PROT</name>
<dbReference type="KEGG" id="ntn:D5366_00845"/>